<dbReference type="RefSeq" id="WP_066503968.1">
    <property type="nucleotide sequence ID" value="NZ_LNCU01000039.1"/>
</dbReference>
<sequence>MNLDYAVGKLNTSEDWGGLAEELGGKDQRPVHSIIRHLITVGAKSYLIETRYIDRDYSADYRRFYAQTFRTYERHCKRIHFFKEDVAAILALPIWSDRVAGLQRTSKRSYIGFCVVRPLPSAPIGRTALLQAGPAGRNLESIVTCRADIRANLLGAELDVSAACFMQQDSRVGACAQVAIWMGARHMHQRHKYNWLSVADITRMAAPTTAYQATSLPAGSEFLTPDHMIRAIHEMGFQPLYIEGTGKEPGKEIAAEIIPYVESGLPVILGLAHGEGLGHAVTVIGRVFAARRTPSNQLAEYVPAFIVHDDQAGPYMLLPRTRDAAVTHKFDEHQLIRHSFTTTTPVDLNVEEHGVFAVVLMPIRVFATARAAERTAVGRLNAAIKNIASIRAKLAEQGAPVNDRLLDELIDAHKKDKIVLRTYLTSASGYRKHITSGTACDDLKDELARLHLPHFTWITEISTVGSYNQASPGMRRMYGHTILDATSTGRDNAGLLALHLPGVLISRDVNSGDEVAINITDDALYHCREKKGP</sequence>
<name>A0A109JZW5_9BRAD</name>
<evidence type="ECO:0000313" key="2">
    <source>
        <dbReference type="Proteomes" id="UP000057737"/>
    </source>
</evidence>
<organism evidence="1 2">
    <name type="scientific">Bradyrhizobium macuxiense</name>
    <dbReference type="NCBI Taxonomy" id="1755647"/>
    <lineage>
        <taxon>Bacteria</taxon>
        <taxon>Pseudomonadati</taxon>
        <taxon>Pseudomonadota</taxon>
        <taxon>Alphaproteobacteria</taxon>
        <taxon>Hyphomicrobiales</taxon>
        <taxon>Nitrobacteraceae</taxon>
        <taxon>Bradyrhizobium</taxon>
    </lineage>
</organism>
<protein>
    <submittedName>
        <fullName evidence="1">Uncharacterized protein</fullName>
    </submittedName>
</protein>
<comment type="caution">
    <text evidence="1">The sequence shown here is derived from an EMBL/GenBank/DDBJ whole genome shotgun (WGS) entry which is preliminary data.</text>
</comment>
<reference evidence="1 2" key="1">
    <citation type="submission" date="2015-11" db="EMBL/GenBank/DDBJ databases">
        <title>Draft Genome Sequence of the Strain BR 10303 (Bradyrhizobium sp.) isolated from nodules of Centrolobium paraense.</title>
        <authorList>
            <person name="Zelli J.E."/>
            <person name="Simoes-Araujo J.L."/>
            <person name="Barauna A.C."/>
            <person name="Silva K."/>
        </authorList>
    </citation>
    <scope>NUCLEOTIDE SEQUENCE [LARGE SCALE GENOMIC DNA]</scope>
    <source>
        <strain evidence="1 2">BR 10303</strain>
    </source>
</reference>
<proteinExistence type="predicted"/>
<dbReference type="Proteomes" id="UP000057737">
    <property type="component" value="Unassembled WGS sequence"/>
</dbReference>
<evidence type="ECO:0000313" key="1">
    <source>
        <dbReference type="EMBL" id="KWV58226.1"/>
    </source>
</evidence>
<keyword evidence="2" id="KW-1185">Reference proteome</keyword>
<dbReference type="OrthoDB" id="6782387at2"/>
<gene>
    <name evidence="1" type="ORF">AS156_36125</name>
</gene>
<dbReference type="AlphaFoldDB" id="A0A109JZW5"/>
<accession>A0A109JZW5</accession>
<dbReference type="EMBL" id="LNCU01000039">
    <property type="protein sequence ID" value="KWV58226.1"/>
    <property type="molecule type" value="Genomic_DNA"/>
</dbReference>